<sequence>MGRTRPKTRKTRPPAAELIETQRERESEPTAEALLQKAQELIVQCDYNLAGKFVERVLQRAPDNVEAKEILGVVQLETGLLDSAKQTFLSLLPPNPGAPSPSPSPPPPAVHLYLAQLSDDDPQMALKHFAAAVDILTLQLKGKERAADLVSTKNDEDETRRTIVRALIGQVEIWMDPAYDLCFDPAAESTCEELLKSALQIDPENTEALQTLASVRMSQQRPDEAKAILEKAWSSWKDLDADDPQLPPIASRLNLTKLFLELSLFTPALLVLQGIMASDDEEVEAWYLEGWCFFFMAEQAREQGGKLDGLTWEELARDSRDCLETCKTIHINQGHHDIPIREHVKELIFKLEELGVKPSPEDDGQDEEWEDYEGSDGSESDVEMS</sequence>
<gene>
    <name evidence="1" type="ORF">F5148DRAFT_984616</name>
</gene>
<keyword evidence="2" id="KW-1185">Reference proteome</keyword>
<organism evidence="1 2">
    <name type="scientific">Russula earlei</name>
    <dbReference type="NCBI Taxonomy" id="71964"/>
    <lineage>
        <taxon>Eukaryota</taxon>
        <taxon>Fungi</taxon>
        <taxon>Dikarya</taxon>
        <taxon>Basidiomycota</taxon>
        <taxon>Agaricomycotina</taxon>
        <taxon>Agaricomycetes</taxon>
        <taxon>Russulales</taxon>
        <taxon>Russulaceae</taxon>
        <taxon>Russula</taxon>
    </lineage>
</organism>
<accession>A0ACC0U0W5</accession>
<dbReference type="EMBL" id="JAGFNK010000243">
    <property type="protein sequence ID" value="KAI9455995.1"/>
    <property type="molecule type" value="Genomic_DNA"/>
</dbReference>
<dbReference type="Proteomes" id="UP001207468">
    <property type="component" value="Unassembled WGS sequence"/>
</dbReference>
<name>A0ACC0U0W5_9AGAM</name>
<reference evidence="1" key="1">
    <citation type="submission" date="2021-03" db="EMBL/GenBank/DDBJ databases">
        <title>Evolutionary priming and transition to the ectomycorrhizal habit in an iconic lineage of mushroom-forming fungi: is preadaptation a requirement?</title>
        <authorList>
            <consortium name="DOE Joint Genome Institute"/>
            <person name="Looney B.P."/>
            <person name="Miyauchi S."/>
            <person name="Morin E."/>
            <person name="Drula E."/>
            <person name="Courty P.E."/>
            <person name="Chicoki N."/>
            <person name="Fauchery L."/>
            <person name="Kohler A."/>
            <person name="Kuo A."/>
            <person name="LaButti K."/>
            <person name="Pangilinan J."/>
            <person name="Lipzen A."/>
            <person name="Riley R."/>
            <person name="Andreopoulos W."/>
            <person name="He G."/>
            <person name="Johnson J."/>
            <person name="Barry K.W."/>
            <person name="Grigoriev I.V."/>
            <person name="Nagy L."/>
            <person name="Hibbett D."/>
            <person name="Henrissat B."/>
            <person name="Matheny P.B."/>
            <person name="Labbe J."/>
            <person name="Martin A.F."/>
        </authorList>
    </citation>
    <scope>NUCLEOTIDE SEQUENCE</scope>
    <source>
        <strain evidence="1">BPL698</strain>
    </source>
</reference>
<evidence type="ECO:0000313" key="2">
    <source>
        <dbReference type="Proteomes" id="UP001207468"/>
    </source>
</evidence>
<evidence type="ECO:0000313" key="1">
    <source>
        <dbReference type="EMBL" id="KAI9455995.1"/>
    </source>
</evidence>
<proteinExistence type="predicted"/>
<comment type="caution">
    <text evidence="1">The sequence shown here is derived from an EMBL/GenBank/DDBJ whole genome shotgun (WGS) entry which is preliminary data.</text>
</comment>
<protein>
    <submittedName>
        <fullName evidence="1">TPR-like protein</fullName>
    </submittedName>
</protein>